<dbReference type="GO" id="GO:0003676">
    <property type="term" value="F:nucleic acid binding"/>
    <property type="evidence" value="ECO:0007669"/>
    <property type="project" value="InterPro"/>
</dbReference>
<keyword evidence="2" id="KW-0808">Transferase</keyword>
<dbReference type="Pfam" id="PF13708">
    <property type="entry name" value="DUF4942"/>
    <property type="match status" value="1"/>
</dbReference>
<dbReference type="GO" id="GO:0032259">
    <property type="term" value="P:methylation"/>
    <property type="evidence" value="ECO:0007669"/>
    <property type="project" value="UniProtKB-KW"/>
</dbReference>
<dbReference type="Proteomes" id="UP000013569">
    <property type="component" value="Unassembled WGS sequence"/>
</dbReference>
<evidence type="ECO:0000313" key="2">
    <source>
        <dbReference type="EMBL" id="EON33779.1"/>
    </source>
</evidence>
<dbReference type="Gene3D" id="3.40.50.150">
    <property type="entry name" value="Vaccinia Virus protein VP39"/>
    <property type="match status" value="1"/>
</dbReference>
<comment type="caution">
    <text evidence="2">The sequence shown here is derived from an EMBL/GenBank/DDBJ whole genome shotgun (WGS) entry which is preliminary data.</text>
</comment>
<gene>
    <name evidence="2" type="ORF">GTC6_05412</name>
</gene>
<organism evidence="2 3">
    <name type="scientific">Gordonia terrae C-6</name>
    <dbReference type="NCBI Taxonomy" id="1316928"/>
    <lineage>
        <taxon>Bacteria</taxon>
        <taxon>Bacillati</taxon>
        <taxon>Actinomycetota</taxon>
        <taxon>Actinomycetes</taxon>
        <taxon>Mycobacteriales</taxon>
        <taxon>Gordoniaceae</taxon>
        <taxon>Gordonia</taxon>
    </lineage>
</organism>
<dbReference type="InterPro" id="IPR031339">
    <property type="entry name" value="DUF4942"/>
</dbReference>
<protein>
    <submittedName>
        <fullName evidence="2">DNA-methyltransferase</fullName>
    </submittedName>
</protein>
<evidence type="ECO:0000313" key="3">
    <source>
        <dbReference type="Proteomes" id="UP000013569"/>
    </source>
</evidence>
<keyword evidence="2" id="KW-0489">Methyltransferase</keyword>
<proteinExistence type="predicted"/>
<dbReference type="EMBL" id="AQPW01000004">
    <property type="protein sequence ID" value="EON33779.1"/>
    <property type="molecule type" value="Genomic_DNA"/>
</dbReference>
<dbReference type="InterPro" id="IPR002052">
    <property type="entry name" value="DNA_methylase_N6_adenine_CS"/>
</dbReference>
<dbReference type="SUPFAM" id="SSF53335">
    <property type="entry name" value="S-adenosyl-L-methionine-dependent methyltransferases"/>
    <property type="match status" value="1"/>
</dbReference>
<evidence type="ECO:0000259" key="1">
    <source>
        <dbReference type="Pfam" id="PF13708"/>
    </source>
</evidence>
<dbReference type="GO" id="GO:0008168">
    <property type="term" value="F:methyltransferase activity"/>
    <property type="evidence" value="ECO:0007669"/>
    <property type="project" value="UniProtKB-KW"/>
</dbReference>
<reference evidence="2 3" key="1">
    <citation type="journal article" date="2013" name="Genome Announc.">
        <title>Draft Genome Sequence of a Benzothiophene-Desulfurizing Bacterium, Gordona terrae Strain C-6.</title>
        <authorList>
            <person name="Wang W."/>
            <person name="Ma T."/>
            <person name="Ren Y."/>
            <person name="Li G."/>
        </authorList>
    </citation>
    <scope>NUCLEOTIDE SEQUENCE [LARGE SCALE GENOMIC DNA]</scope>
    <source>
        <strain evidence="2 3">C-6</strain>
    </source>
</reference>
<accession>R7YDG4</accession>
<feature type="domain" description="DUF4942" evidence="1">
    <location>
        <begin position="269"/>
        <end position="468"/>
    </location>
</feature>
<dbReference type="CDD" id="cd02440">
    <property type="entry name" value="AdoMet_MTases"/>
    <property type="match status" value="1"/>
</dbReference>
<name>R7YDG4_9ACTN</name>
<dbReference type="AlphaFoldDB" id="R7YDG4"/>
<dbReference type="InterPro" id="IPR029063">
    <property type="entry name" value="SAM-dependent_MTases_sf"/>
</dbReference>
<sequence length="521" mass="59318">MFGADFYPTPQSVASDMLARLDLASIERVLEPSAGRGDLVEALLTAHRSRTMRQAPAVDVIESDDELAAVLRSKSFTLVGRDFLAFESYAQYDAVLMNPPFSAGVAHLLKALEVMKSGGDIVCLLNAETLRNPYTAERKVLVQKLDALGASIEYKERTFATAARTTNVDIALVHVKIEHQPQSDILKNLVQAKQMTARQYEAKEVVDGDALRGAVQRHEVEAEAGLKLIDEYNALKPILTHEFSGDHSRPIIELKVGDTYGNQSQHFIERLRMKYWREAFSTSEMSRLFTSATREKYQTKVAELARYEFNLSNIKQVQRDLATSMLESLDDSIVKLFDGFCEAYWDEGSNNVHYYNGWKTNRAYRVNKKVITRLNAWGWVSYPSYMPANYAHERLEDIAKVFAYLDGVVFNPESLRETLTDAGRTGQTRNVELEYFTVTFYKKGTTHIVFKRDDLLKKFNLIGSQRKGWLPPEYGRKRYGSMTREEREVVDEFEGEESYADTMQRLEFYESRPTLGLGAGL</sequence>
<dbReference type="PROSITE" id="PS00092">
    <property type="entry name" value="N6_MTASE"/>
    <property type="match status" value="1"/>
</dbReference>
<dbReference type="PATRIC" id="fig|1316928.3.peg.1086"/>